<accession>A0A0F9G6B4</accession>
<organism evidence="1">
    <name type="scientific">marine sediment metagenome</name>
    <dbReference type="NCBI Taxonomy" id="412755"/>
    <lineage>
        <taxon>unclassified sequences</taxon>
        <taxon>metagenomes</taxon>
        <taxon>ecological metagenomes</taxon>
    </lineage>
</organism>
<protein>
    <submittedName>
        <fullName evidence="1">Uncharacterized protein</fullName>
    </submittedName>
</protein>
<evidence type="ECO:0000313" key="1">
    <source>
        <dbReference type="EMBL" id="KKL58812.1"/>
    </source>
</evidence>
<dbReference type="EMBL" id="LAZR01029691">
    <property type="protein sequence ID" value="KKL58812.1"/>
    <property type="molecule type" value="Genomic_DNA"/>
</dbReference>
<name>A0A0F9G6B4_9ZZZZ</name>
<sequence>MKNCGICESLEVCFMQKQIEGLAERMTLPPFYKKVDVSAERSITSAHRHESRMGKRWNLECELRGVIAKNCPLF</sequence>
<comment type="caution">
    <text evidence="1">The sequence shown here is derived from an EMBL/GenBank/DDBJ whole genome shotgun (WGS) entry which is preliminary data.</text>
</comment>
<dbReference type="AlphaFoldDB" id="A0A0F9G6B4"/>
<reference evidence="1" key="1">
    <citation type="journal article" date="2015" name="Nature">
        <title>Complex archaea that bridge the gap between prokaryotes and eukaryotes.</title>
        <authorList>
            <person name="Spang A."/>
            <person name="Saw J.H."/>
            <person name="Jorgensen S.L."/>
            <person name="Zaremba-Niedzwiedzka K."/>
            <person name="Martijn J."/>
            <person name="Lind A.E."/>
            <person name="van Eijk R."/>
            <person name="Schleper C."/>
            <person name="Guy L."/>
            <person name="Ettema T.J."/>
        </authorList>
    </citation>
    <scope>NUCLEOTIDE SEQUENCE</scope>
</reference>
<proteinExistence type="predicted"/>
<gene>
    <name evidence="1" type="ORF">LCGC14_2221630</name>
</gene>